<dbReference type="Proteomes" id="UP001152049">
    <property type="component" value="Unassembled WGS sequence"/>
</dbReference>
<evidence type="ECO:0000313" key="4">
    <source>
        <dbReference type="EMBL" id="KAJ4258150.1"/>
    </source>
</evidence>
<feature type="compositionally biased region" description="Low complexity" evidence="2">
    <location>
        <begin position="302"/>
        <end position="315"/>
    </location>
</feature>
<accession>A0A9W8RZ79</accession>
<proteinExistence type="inferred from homology"/>
<dbReference type="PANTHER" id="PTHR11188">
    <property type="entry name" value="ARRESTIN DOMAIN CONTAINING PROTEIN"/>
    <property type="match status" value="1"/>
</dbReference>
<dbReference type="GO" id="GO:0031625">
    <property type="term" value="F:ubiquitin protein ligase binding"/>
    <property type="evidence" value="ECO:0007669"/>
    <property type="project" value="TreeGrafter"/>
</dbReference>
<gene>
    <name evidence="4" type="ORF">NW762_008291</name>
</gene>
<reference evidence="4" key="1">
    <citation type="submission" date="2022-09" db="EMBL/GenBank/DDBJ databases">
        <title>Fusarium specimens isolated from Avocado Roots.</title>
        <authorList>
            <person name="Stajich J."/>
            <person name="Roper C."/>
            <person name="Heimlech-Rivalta G."/>
        </authorList>
    </citation>
    <scope>NUCLEOTIDE SEQUENCE</scope>
    <source>
        <strain evidence="4">CF00136</strain>
    </source>
</reference>
<dbReference type="GO" id="GO:0030674">
    <property type="term" value="F:protein-macromolecule adaptor activity"/>
    <property type="evidence" value="ECO:0007669"/>
    <property type="project" value="TreeGrafter"/>
</dbReference>
<evidence type="ECO:0000256" key="2">
    <source>
        <dbReference type="SAM" id="MobiDB-lite"/>
    </source>
</evidence>
<comment type="caution">
    <text evidence="4">The sequence shown here is derived from an EMBL/GenBank/DDBJ whole genome shotgun (WGS) entry which is preliminary data.</text>
</comment>
<keyword evidence="5" id="KW-1185">Reference proteome</keyword>
<dbReference type="InterPro" id="IPR014752">
    <property type="entry name" value="Arrestin-like_C"/>
</dbReference>
<dbReference type="PANTHER" id="PTHR11188:SF17">
    <property type="entry name" value="FI21816P1"/>
    <property type="match status" value="1"/>
</dbReference>
<dbReference type="OrthoDB" id="2333384at2759"/>
<dbReference type="InterPro" id="IPR011022">
    <property type="entry name" value="Arrestin_C-like"/>
</dbReference>
<feature type="compositionally biased region" description="Polar residues" evidence="2">
    <location>
        <begin position="321"/>
        <end position="331"/>
    </location>
</feature>
<dbReference type="Pfam" id="PF02752">
    <property type="entry name" value="Arrestin_C"/>
    <property type="match status" value="1"/>
</dbReference>
<dbReference type="AlphaFoldDB" id="A0A9W8RZ79"/>
<dbReference type="GO" id="GO:0005829">
    <property type="term" value="C:cytosol"/>
    <property type="evidence" value="ECO:0007669"/>
    <property type="project" value="TreeGrafter"/>
</dbReference>
<dbReference type="InterPro" id="IPR050357">
    <property type="entry name" value="Arrestin_domain-protein"/>
</dbReference>
<dbReference type="EMBL" id="JAOQAZ010000016">
    <property type="protein sequence ID" value="KAJ4258150.1"/>
    <property type="molecule type" value="Genomic_DNA"/>
</dbReference>
<dbReference type="Gene3D" id="2.60.40.640">
    <property type="match status" value="1"/>
</dbReference>
<sequence>MPGNYEWPFELMLPSDTLESLEGIREASIVYGLRATISRGKLARQMCSSKQVRIIRTLSPTALEFMHTMIIEQTWIDKVDYSVSIPTKATVFGGSVLLEMRFTPLVKGIELERVIVNLVEYWEFSMHSRHYVYTREHKSERKVSSWDFEVSRERDWQDNIEETNQEGWVLNKRLDLPSRLRECTQDIDAQGIKIHHRLKIHIPIRNQDGHISHLDMGLPVYIFISPFMALDEQGALVSQLPNTQDLISETSCPPGYGEHVLDQLYENMEDWQLSNQNPQLLASEVSRPDTLAQHHVDLTAGQTAESAASQALSQSRHNDLPSRNSSDAASTDSEDFSELSKVPTYRTAIRSPIRSCTQPGGSLPPDYRTAAGNDR</sequence>
<feature type="domain" description="Arrestin C-terminal-like" evidence="3">
    <location>
        <begin position="75"/>
        <end position="227"/>
    </location>
</feature>
<evidence type="ECO:0000259" key="3">
    <source>
        <dbReference type="SMART" id="SM01017"/>
    </source>
</evidence>
<dbReference type="SMART" id="SM01017">
    <property type="entry name" value="Arrestin_C"/>
    <property type="match status" value="1"/>
</dbReference>
<dbReference type="GO" id="GO:0070086">
    <property type="term" value="P:ubiquitin-dependent endocytosis"/>
    <property type="evidence" value="ECO:0007669"/>
    <property type="project" value="TreeGrafter"/>
</dbReference>
<comment type="similarity">
    <text evidence="1">Belongs to the arrestin family.</text>
</comment>
<evidence type="ECO:0000256" key="1">
    <source>
        <dbReference type="ARBA" id="ARBA00005298"/>
    </source>
</evidence>
<feature type="region of interest" description="Disordered" evidence="2">
    <location>
        <begin position="301"/>
        <end position="375"/>
    </location>
</feature>
<organism evidence="4 5">
    <name type="scientific">Fusarium torreyae</name>
    <dbReference type="NCBI Taxonomy" id="1237075"/>
    <lineage>
        <taxon>Eukaryota</taxon>
        <taxon>Fungi</taxon>
        <taxon>Dikarya</taxon>
        <taxon>Ascomycota</taxon>
        <taxon>Pezizomycotina</taxon>
        <taxon>Sordariomycetes</taxon>
        <taxon>Hypocreomycetidae</taxon>
        <taxon>Hypocreales</taxon>
        <taxon>Nectriaceae</taxon>
        <taxon>Fusarium</taxon>
    </lineage>
</organism>
<evidence type="ECO:0000313" key="5">
    <source>
        <dbReference type="Proteomes" id="UP001152049"/>
    </source>
</evidence>
<name>A0A9W8RZ79_9HYPO</name>
<protein>
    <recommendedName>
        <fullName evidence="3">Arrestin C-terminal-like domain-containing protein</fullName>
    </recommendedName>
</protein>
<dbReference type="GO" id="GO:0005886">
    <property type="term" value="C:plasma membrane"/>
    <property type="evidence" value="ECO:0007669"/>
    <property type="project" value="TreeGrafter"/>
</dbReference>